<keyword evidence="1" id="KW-0812">Transmembrane</keyword>
<dbReference type="AlphaFoldDB" id="A0A1F5JYG0"/>
<gene>
    <name evidence="3" type="ORF">A3D83_01200</name>
</gene>
<accession>A0A1F5JYG0</accession>
<dbReference type="CDD" id="cd04179">
    <property type="entry name" value="DPM_DPG-synthase_like"/>
    <property type="match status" value="1"/>
</dbReference>
<dbReference type="SUPFAM" id="SSF53448">
    <property type="entry name" value="Nucleotide-diphospho-sugar transferases"/>
    <property type="match status" value="1"/>
</dbReference>
<evidence type="ECO:0000313" key="3">
    <source>
        <dbReference type="EMBL" id="OGE33570.1"/>
    </source>
</evidence>
<evidence type="ECO:0000256" key="1">
    <source>
        <dbReference type="SAM" id="Phobius"/>
    </source>
</evidence>
<comment type="caution">
    <text evidence="3">The sequence shown here is derived from an EMBL/GenBank/DDBJ whole genome shotgun (WGS) entry which is preliminary data.</text>
</comment>
<proteinExistence type="predicted"/>
<feature type="transmembrane region" description="Helical" evidence="1">
    <location>
        <begin position="220"/>
        <end position="238"/>
    </location>
</feature>
<dbReference type="EMBL" id="MFDB01000008">
    <property type="protein sequence ID" value="OGE33570.1"/>
    <property type="molecule type" value="Genomic_DNA"/>
</dbReference>
<reference evidence="3 4" key="1">
    <citation type="journal article" date="2016" name="Nat. Commun.">
        <title>Thousands of microbial genomes shed light on interconnected biogeochemical processes in an aquifer system.</title>
        <authorList>
            <person name="Anantharaman K."/>
            <person name="Brown C.T."/>
            <person name="Hug L.A."/>
            <person name="Sharon I."/>
            <person name="Castelle C.J."/>
            <person name="Probst A.J."/>
            <person name="Thomas B.C."/>
            <person name="Singh A."/>
            <person name="Wilkins M.J."/>
            <person name="Karaoz U."/>
            <person name="Brodie E.L."/>
            <person name="Williams K.H."/>
            <person name="Hubbard S.S."/>
            <person name="Banfield J.F."/>
        </authorList>
    </citation>
    <scope>NUCLEOTIDE SEQUENCE [LARGE SCALE GENOMIC DNA]</scope>
</reference>
<sequence length="250" mass="28737">MKQRKKIIVIFIAYNAAKTIESFYKTFPRQFSDEIILVDDCSKDDTYKISKRLGIQAYRNPINLGYGGNMKKAFDIAMGKKADIIIDIHPDGEYIPTAIPKALKKIHEGNQLVLGNRFSSLTLPIKNGMRIWKLIPLRLLNSLDSLVFGVRLKDFHQGFRVYTSDLLNKLNFHENSNDYLFSFEIIAQAIFIKAKISQVPVETSYTGKKRGASLKNSIKYSLGTFKVLFMFILAKLGFRIRLFRKKLQKI</sequence>
<keyword evidence="1" id="KW-1133">Transmembrane helix</keyword>
<dbReference type="PANTHER" id="PTHR48090:SF7">
    <property type="entry name" value="RFBJ PROTEIN"/>
    <property type="match status" value="1"/>
</dbReference>
<name>A0A1F5JYG0_9BACT</name>
<protein>
    <recommendedName>
        <fullName evidence="2">Glycosyltransferase 2-like domain-containing protein</fullName>
    </recommendedName>
</protein>
<dbReference type="InterPro" id="IPR001173">
    <property type="entry name" value="Glyco_trans_2-like"/>
</dbReference>
<dbReference type="Proteomes" id="UP000177258">
    <property type="component" value="Unassembled WGS sequence"/>
</dbReference>
<evidence type="ECO:0000313" key="4">
    <source>
        <dbReference type="Proteomes" id="UP000177258"/>
    </source>
</evidence>
<dbReference type="Pfam" id="PF00535">
    <property type="entry name" value="Glycos_transf_2"/>
    <property type="match status" value="1"/>
</dbReference>
<dbReference type="Gene3D" id="3.90.550.10">
    <property type="entry name" value="Spore Coat Polysaccharide Biosynthesis Protein SpsA, Chain A"/>
    <property type="match status" value="1"/>
</dbReference>
<dbReference type="PANTHER" id="PTHR48090">
    <property type="entry name" value="UNDECAPRENYL-PHOSPHATE 4-DEOXY-4-FORMAMIDO-L-ARABINOSE TRANSFERASE-RELATED"/>
    <property type="match status" value="1"/>
</dbReference>
<feature type="domain" description="Glycosyltransferase 2-like" evidence="2">
    <location>
        <begin position="9"/>
        <end position="168"/>
    </location>
</feature>
<dbReference type="InterPro" id="IPR050256">
    <property type="entry name" value="Glycosyltransferase_2"/>
</dbReference>
<dbReference type="InterPro" id="IPR029044">
    <property type="entry name" value="Nucleotide-diphossugar_trans"/>
</dbReference>
<evidence type="ECO:0000259" key="2">
    <source>
        <dbReference type="Pfam" id="PF00535"/>
    </source>
</evidence>
<organism evidence="3 4">
    <name type="scientific">Candidatus Daviesbacteria bacterium RIFCSPHIGHO2_02_FULL_41_10</name>
    <dbReference type="NCBI Taxonomy" id="1797774"/>
    <lineage>
        <taxon>Bacteria</taxon>
        <taxon>Candidatus Daviesiibacteriota</taxon>
    </lineage>
</organism>
<keyword evidence="1" id="KW-0472">Membrane</keyword>